<keyword evidence="4" id="KW-1185">Reference proteome</keyword>
<feature type="region of interest" description="Disordered" evidence="1">
    <location>
        <begin position="48"/>
        <end position="68"/>
    </location>
</feature>
<dbReference type="SUPFAM" id="SSF56436">
    <property type="entry name" value="C-type lectin-like"/>
    <property type="match status" value="1"/>
</dbReference>
<protein>
    <recommendedName>
        <fullName evidence="2">C-type lectin domain-containing protein</fullName>
    </recommendedName>
</protein>
<evidence type="ECO:0000259" key="2">
    <source>
        <dbReference type="PROSITE" id="PS50041"/>
    </source>
</evidence>
<evidence type="ECO:0000313" key="4">
    <source>
        <dbReference type="Proteomes" id="UP000230423"/>
    </source>
</evidence>
<dbReference type="InterPro" id="IPR016186">
    <property type="entry name" value="C-type_lectin-like/link_sf"/>
</dbReference>
<feature type="domain" description="C-type lectin" evidence="2">
    <location>
        <begin position="19"/>
        <end position="68"/>
    </location>
</feature>
<evidence type="ECO:0000256" key="1">
    <source>
        <dbReference type="SAM" id="MobiDB-lite"/>
    </source>
</evidence>
<gene>
    <name evidence="3" type="ORF">TELCIR_22032</name>
</gene>
<dbReference type="Pfam" id="PF00059">
    <property type="entry name" value="Lectin_C"/>
    <property type="match status" value="1"/>
</dbReference>
<dbReference type="Gene3D" id="3.10.100.10">
    <property type="entry name" value="Mannose-Binding Protein A, subunit A"/>
    <property type="match status" value="1"/>
</dbReference>
<dbReference type="OrthoDB" id="5877604at2759"/>
<dbReference type="InterPro" id="IPR016187">
    <property type="entry name" value="CTDL_fold"/>
</dbReference>
<organism evidence="3 4">
    <name type="scientific">Teladorsagia circumcincta</name>
    <name type="common">Brown stomach worm</name>
    <name type="synonym">Ostertagia circumcincta</name>
    <dbReference type="NCBI Taxonomy" id="45464"/>
    <lineage>
        <taxon>Eukaryota</taxon>
        <taxon>Metazoa</taxon>
        <taxon>Ecdysozoa</taxon>
        <taxon>Nematoda</taxon>
        <taxon>Chromadorea</taxon>
        <taxon>Rhabditida</taxon>
        <taxon>Rhabditina</taxon>
        <taxon>Rhabditomorpha</taxon>
        <taxon>Strongyloidea</taxon>
        <taxon>Trichostrongylidae</taxon>
        <taxon>Teladorsagia</taxon>
    </lineage>
</organism>
<dbReference type="EMBL" id="KZ374772">
    <property type="protein sequence ID" value="PIO56568.1"/>
    <property type="molecule type" value="Genomic_DNA"/>
</dbReference>
<sequence>MIADLSKASVTDTKDIFDEYLWLGGRQQGYPADKAWTWVDEEDLDYTNWDKEADSEPNNLGGNEQCMQ</sequence>
<evidence type="ECO:0000313" key="3">
    <source>
        <dbReference type="EMBL" id="PIO56568.1"/>
    </source>
</evidence>
<feature type="non-terminal residue" evidence="3">
    <location>
        <position position="68"/>
    </location>
</feature>
<dbReference type="AlphaFoldDB" id="A0A2G9TFA3"/>
<dbReference type="InterPro" id="IPR001304">
    <property type="entry name" value="C-type_lectin-like"/>
</dbReference>
<proteinExistence type="predicted"/>
<feature type="compositionally biased region" description="Polar residues" evidence="1">
    <location>
        <begin position="56"/>
        <end position="68"/>
    </location>
</feature>
<dbReference type="Proteomes" id="UP000230423">
    <property type="component" value="Unassembled WGS sequence"/>
</dbReference>
<dbReference type="PROSITE" id="PS50041">
    <property type="entry name" value="C_TYPE_LECTIN_2"/>
    <property type="match status" value="1"/>
</dbReference>
<reference evidence="3 4" key="1">
    <citation type="submission" date="2015-09" db="EMBL/GenBank/DDBJ databases">
        <title>Draft genome of the parasitic nematode Teladorsagia circumcincta isolate WARC Sus (inbred).</title>
        <authorList>
            <person name="Mitreva M."/>
        </authorList>
    </citation>
    <scope>NUCLEOTIDE SEQUENCE [LARGE SCALE GENOMIC DNA]</scope>
    <source>
        <strain evidence="3 4">S</strain>
    </source>
</reference>
<accession>A0A2G9TFA3</accession>
<name>A0A2G9TFA3_TELCI</name>